<proteinExistence type="predicted"/>
<organism evidence="1 2">
    <name type="scientific">Symbiodinium natans</name>
    <dbReference type="NCBI Taxonomy" id="878477"/>
    <lineage>
        <taxon>Eukaryota</taxon>
        <taxon>Sar</taxon>
        <taxon>Alveolata</taxon>
        <taxon>Dinophyceae</taxon>
        <taxon>Suessiales</taxon>
        <taxon>Symbiodiniaceae</taxon>
        <taxon>Symbiodinium</taxon>
    </lineage>
</organism>
<evidence type="ECO:0000313" key="2">
    <source>
        <dbReference type="Proteomes" id="UP000604046"/>
    </source>
</evidence>
<dbReference type="Proteomes" id="UP000604046">
    <property type="component" value="Unassembled WGS sequence"/>
</dbReference>
<dbReference type="AlphaFoldDB" id="A0A812IF40"/>
<keyword evidence="2" id="KW-1185">Reference proteome</keyword>
<gene>
    <name evidence="1" type="ORF">SNAT2548_LOCUS4373</name>
</gene>
<reference evidence="1" key="1">
    <citation type="submission" date="2021-02" db="EMBL/GenBank/DDBJ databases">
        <authorList>
            <person name="Dougan E. K."/>
            <person name="Rhodes N."/>
            <person name="Thang M."/>
            <person name="Chan C."/>
        </authorList>
    </citation>
    <scope>NUCLEOTIDE SEQUENCE</scope>
</reference>
<accession>A0A812IF40</accession>
<sequence length="448" mass="49958">MAPTDEIFQLVFLCQLWQCTRRALALQELERPYPPGIFCLKPWSENFTECKIRKPACKESEAWKYEWSDGPLMSAKELCALVPAKANVTFVGDSLLYQLYTSLQARVTHAKRPPSCMARFAWKQNFPVWAICPGAGKNCERPLLSYVPLDARAQPCVKRMEEKPENFWMKPMTSKAFLDKFRGASVVFFALNAHFAHVRRFLHGCYTNISLPGDAAAELATRDATRLWQQLVAEQARLLALKKIRVFYVPARRPGTFWALNHDDPDATPIRCPLLHAADLLTTGQANNYTDFYMHDHLTAIDDRNVAAFLAAGHKVITGLDAMLGVRIDAYPASNCAPCNFAGKGYKDALHMCLPGAPDYALDVILRQAFGTTRPMSPYGQTTLGPKCSVQAFPNRNRSRKEPSWQDLRPMPASWLSSTGTMVVIGPIGFLMGLAVKCPCCAGSTGRT</sequence>
<name>A0A812IF40_9DINO</name>
<evidence type="ECO:0008006" key="3">
    <source>
        <dbReference type="Google" id="ProtNLM"/>
    </source>
</evidence>
<evidence type="ECO:0000313" key="1">
    <source>
        <dbReference type="EMBL" id="CAE7036070.1"/>
    </source>
</evidence>
<protein>
    <recommendedName>
        <fullName evidence="3">SGNH domain-containing protein</fullName>
    </recommendedName>
</protein>
<comment type="caution">
    <text evidence="1">The sequence shown here is derived from an EMBL/GenBank/DDBJ whole genome shotgun (WGS) entry which is preliminary data.</text>
</comment>
<dbReference type="EMBL" id="CAJNDS010000269">
    <property type="protein sequence ID" value="CAE7036070.1"/>
    <property type="molecule type" value="Genomic_DNA"/>
</dbReference>